<dbReference type="Gene3D" id="1.10.10.60">
    <property type="entry name" value="Homeodomain-like"/>
    <property type="match status" value="2"/>
</dbReference>
<dbReference type="InterPro" id="IPR009057">
    <property type="entry name" value="Homeodomain-like_sf"/>
</dbReference>
<keyword evidence="6" id="KW-1185">Reference proteome</keyword>
<dbReference type="PANTHER" id="PTHR47504:SF5">
    <property type="entry name" value="RIGHT ORIGIN-BINDING PROTEIN"/>
    <property type="match status" value="1"/>
</dbReference>
<proteinExistence type="predicted"/>
<evidence type="ECO:0000256" key="2">
    <source>
        <dbReference type="ARBA" id="ARBA00023125"/>
    </source>
</evidence>
<evidence type="ECO:0000313" key="5">
    <source>
        <dbReference type="EMBL" id="GGW58266.1"/>
    </source>
</evidence>
<reference evidence="6" key="1">
    <citation type="journal article" date="2019" name="Int. J. Syst. Evol. Microbiol.">
        <title>The Global Catalogue of Microorganisms (GCM) 10K type strain sequencing project: providing services to taxonomists for standard genome sequencing and annotation.</title>
        <authorList>
            <consortium name="The Broad Institute Genomics Platform"/>
            <consortium name="The Broad Institute Genome Sequencing Center for Infectious Disease"/>
            <person name="Wu L."/>
            <person name="Ma J."/>
        </authorList>
    </citation>
    <scope>NUCLEOTIDE SEQUENCE [LARGE SCALE GENOMIC DNA]</scope>
    <source>
        <strain evidence="6">KCTC 22157</strain>
    </source>
</reference>
<evidence type="ECO:0000313" key="6">
    <source>
        <dbReference type="Proteomes" id="UP000647585"/>
    </source>
</evidence>
<keyword evidence="2" id="KW-0238">DNA-binding</keyword>
<dbReference type="PROSITE" id="PS01124">
    <property type="entry name" value="HTH_ARAC_FAMILY_2"/>
    <property type="match status" value="1"/>
</dbReference>
<dbReference type="PANTHER" id="PTHR47504">
    <property type="entry name" value="RIGHT ORIGIN-BINDING PROTEIN"/>
    <property type="match status" value="1"/>
</dbReference>
<name>A0ABQ2WIH5_9GAMM</name>
<dbReference type="InterPro" id="IPR018060">
    <property type="entry name" value="HTH_AraC"/>
</dbReference>
<dbReference type="SUPFAM" id="SSF46689">
    <property type="entry name" value="Homeodomain-like"/>
    <property type="match status" value="2"/>
</dbReference>
<feature type="domain" description="HTH araC/xylS-type" evidence="4">
    <location>
        <begin position="6"/>
        <end position="104"/>
    </location>
</feature>
<sequence>MFNAMSRAEIWLQDSLDQPLSIEDLARQLGYSASQVRRQFRQCFNMSPRAYREQRRLERAAVLLSLTQQNIAHIAAQCGYVNHSSFSRAFQRRYQLSPRHYRQALNDRHHLKPPLKSFTTDIKQGGPRQAVYMRIYKAAHAISGLGNHKRHTNHLACLEAQLGGSTPAVALPDLLADKVLALDSTTKQYKLRTDIGLHIENQASTDSVALPVEYRRIDIPSQHYAVTLFDDFSELSDALTATLCQLHYHQSLYHISGDTPHVLWRKGRLELKVPLQRLT</sequence>
<organism evidence="5 6">
    <name type="scientific">Halomonas johnsoniae</name>
    <dbReference type="NCBI Taxonomy" id="502832"/>
    <lineage>
        <taxon>Bacteria</taxon>
        <taxon>Pseudomonadati</taxon>
        <taxon>Pseudomonadota</taxon>
        <taxon>Gammaproteobacteria</taxon>
        <taxon>Oceanospirillales</taxon>
        <taxon>Halomonadaceae</taxon>
        <taxon>Halomonas</taxon>
    </lineage>
</organism>
<protein>
    <recommendedName>
        <fullName evidence="4">HTH araC/xylS-type domain-containing protein</fullName>
    </recommendedName>
</protein>
<evidence type="ECO:0000256" key="1">
    <source>
        <dbReference type="ARBA" id="ARBA00023015"/>
    </source>
</evidence>
<evidence type="ECO:0000259" key="4">
    <source>
        <dbReference type="PROSITE" id="PS01124"/>
    </source>
</evidence>
<keyword evidence="3" id="KW-0804">Transcription</keyword>
<evidence type="ECO:0000256" key="3">
    <source>
        <dbReference type="ARBA" id="ARBA00023163"/>
    </source>
</evidence>
<dbReference type="PRINTS" id="PR00032">
    <property type="entry name" value="HTHARAC"/>
</dbReference>
<dbReference type="EMBL" id="BMXO01000008">
    <property type="protein sequence ID" value="GGW58266.1"/>
    <property type="molecule type" value="Genomic_DNA"/>
</dbReference>
<dbReference type="InterPro" id="IPR050959">
    <property type="entry name" value="MarA-like"/>
</dbReference>
<dbReference type="Proteomes" id="UP000647585">
    <property type="component" value="Unassembled WGS sequence"/>
</dbReference>
<comment type="caution">
    <text evidence="5">The sequence shown here is derived from an EMBL/GenBank/DDBJ whole genome shotgun (WGS) entry which is preliminary data.</text>
</comment>
<dbReference type="InterPro" id="IPR020449">
    <property type="entry name" value="Tscrpt_reg_AraC-type_HTH"/>
</dbReference>
<dbReference type="Pfam" id="PF12833">
    <property type="entry name" value="HTH_18"/>
    <property type="match status" value="1"/>
</dbReference>
<gene>
    <name evidence="5" type="ORF">GCM10007158_19070</name>
</gene>
<accession>A0ABQ2WIH5</accession>
<keyword evidence="1" id="KW-0805">Transcription regulation</keyword>
<dbReference type="RefSeq" id="WP_193461516.1">
    <property type="nucleotide sequence ID" value="NZ_BMXO01000008.1"/>
</dbReference>
<dbReference type="SMART" id="SM00342">
    <property type="entry name" value="HTH_ARAC"/>
    <property type="match status" value="1"/>
</dbReference>